<dbReference type="InterPro" id="IPR001254">
    <property type="entry name" value="Trypsin_dom"/>
</dbReference>
<dbReference type="PANTHER" id="PTHR24256">
    <property type="entry name" value="TRYPTASE-RELATED"/>
    <property type="match status" value="1"/>
</dbReference>
<dbReference type="Gene3D" id="2.40.10.10">
    <property type="entry name" value="Trypsin-like serine proteases"/>
    <property type="match status" value="2"/>
</dbReference>
<gene>
    <name evidence="9" type="primary">Dere\GG25180</name>
    <name evidence="9" type="synonym">dere_GLEANR_9837</name>
    <name evidence="9" type="synonym">GG25180</name>
    <name evidence="9" type="ORF">Dere_GG25180</name>
</gene>
<dbReference type="SUPFAM" id="SSF50494">
    <property type="entry name" value="Trypsin-like serine proteases"/>
    <property type="match status" value="1"/>
</dbReference>
<dbReference type="HOGENOM" id="CLU_006842_0_3_1"/>
<evidence type="ECO:0000256" key="5">
    <source>
        <dbReference type="ARBA" id="ARBA00023180"/>
    </source>
</evidence>
<organism evidence="9 10">
    <name type="scientific">Drosophila erecta</name>
    <name type="common">Fruit fly</name>
    <dbReference type="NCBI Taxonomy" id="7220"/>
    <lineage>
        <taxon>Eukaryota</taxon>
        <taxon>Metazoa</taxon>
        <taxon>Ecdysozoa</taxon>
        <taxon>Arthropoda</taxon>
        <taxon>Hexapoda</taxon>
        <taxon>Insecta</taxon>
        <taxon>Pterygota</taxon>
        <taxon>Neoptera</taxon>
        <taxon>Endopterygota</taxon>
        <taxon>Diptera</taxon>
        <taxon>Brachycera</taxon>
        <taxon>Muscomorpha</taxon>
        <taxon>Ephydroidea</taxon>
        <taxon>Drosophilidae</taxon>
        <taxon>Drosophila</taxon>
        <taxon>Sophophora</taxon>
    </lineage>
</organism>
<proteinExistence type="inferred from homology"/>
<sequence length="504" mass="54897">MDRLSIVLVLLGVSRIQAALYCGGSMANKCVQGSRCRVGSETGIPIIDYRGFTDGNLGCETGETCCPVTKILQFPAQMDHQADSLECGHVNRLGVGLATTNEEGELPWMVALLDARNSEPIGAGSLIRPDVVLTSASKTYKTPLDYLIVRAGEWDLKGGTEQQAHQDVPIEKIVRHPRFNVENGAYNAALLFLSRSLRLDRHINLICLPQPNRNLIKNLCIVSGWTQKDLLSNGYMNVLKKIEVPLVERSVCQRQLQEVAKRSVFLDESMMCAGGEPGKDLCSGNGGAALVCPLQSDPNRYEQVGIVNFGIGCGMPVPVVYTDVSKIHQWIVYSIEENTVDHSSQLGNVGQSPVPNVETPIAVQRQAQGSFQNVGFQTGYDPNRIQETKIMTDNTMYKDQGNGVNGYNSFRVQGYIPNVGQGNNGNGNGYYPNGSQNPNRFQGNYASNQVGVEENKPDMGGRKEFGILGGATANPNKYHVITFDDITTTTTTSSSPVQFVIEKA</sequence>
<dbReference type="eggNOG" id="KOG3627">
    <property type="taxonomic scope" value="Eukaryota"/>
</dbReference>
<feature type="chain" id="PRO_5006455125" description="Peptidase S1 domain-containing protein" evidence="7">
    <location>
        <begin position="19"/>
        <end position="504"/>
    </location>
</feature>
<dbReference type="CDD" id="cd00190">
    <property type="entry name" value="Tryp_SPc"/>
    <property type="match status" value="1"/>
</dbReference>
<name>B3N630_DROER</name>
<dbReference type="KEGG" id="der:6541519"/>
<dbReference type="SMART" id="SM00020">
    <property type="entry name" value="Tryp_SPc"/>
    <property type="match status" value="1"/>
</dbReference>
<reference evidence="9 10" key="1">
    <citation type="journal article" date="2007" name="Nature">
        <title>Evolution of genes and genomes on the Drosophila phylogeny.</title>
        <authorList>
            <consortium name="Drosophila 12 Genomes Consortium"/>
            <person name="Clark A.G."/>
            <person name="Eisen M.B."/>
            <person name="Smith D.R."/>
            <person name="Bergman C.M."/>
            <person name="Oliver B."/>
            <person name="Markow T.A."/>
            <person name="Kaufman T.C."/>
            <person name="Kellis M."/>
            <person name="Gelbart W."/>
            <person name="Iyer V.N."/>
            <person name="Pollard D.A."/>
            <person name="Sackton T.B."/>
            <person name="Larracuente A.M."/>
            <person name="Singh N.D."/>
            <person name="Abad J.P."/>
            <person name="Abt D.N."/>
            <person name="Adryan B."/>
            <person name="Aguade M."/>
            <person name="Akashi H."/>
            <person name="Anderson W.W."/>
            <person name="Aquadro C.F."/>
            <person name="Ardell D.H."/>
            <person name="Arguello R."/>
            <person name="Artieri C.G."/>
            <person name="Barbash D.A."/>
            <person name="Barker D."/>
            <person name="Barsanti P."/>
            <person name="Batterham P."/>
            <person name="Batzoglou S."/>
            <person name="Begun D."/>
            <person name="Bhutkar A."/>
            <person name="Blanco E."/>
            <person name="Bosak S.A."/>
            <person name="Bradley R.K."/>
            <person name="Brand A.D."/>
            <person name="Brent M.R."/>
            <person name="Brooks A.N."/>
            <person name="Brown R.H."/>
            <person name="Butlin R.K."/>
            <person name="Caggese C."/>
            <person name="Calvi B.R."/>
            <person name="Bernardo de Carvalho A."/>
            <person name="Caspi A."/>
            <person name="Castrezana S."/>
            <person name="Celniker S.E."/>
            <person name="Chang J.L."/>
            <person name="Chapple C."/>
            <person name="Chatterji S."/>
            <person name="Chinwalla A."/>
            <person name="Civetta A."/>
            <person name="Clifton S.W."/>
            <person name="Comeron J.M."/>
            <person name="Costello J.C."/>
            <person name="Coyne J.A."/>
            <person name="Daub J."/>
            <person name="David R.G."/>
            <person name="Delcher A.L."/>
            <person name="Delehaunty K."/>
            <person name="Do C.B."/>
            <person name="Ebling H."/>
            <person name="Edwards K."/>
            <person name="Eickbush T."/>
            <person name="Evans J.D."/>
            <person name="Filipski A."/>
            <person name="Findeiss S."/>
            <person name="Freyhult E."/>
            <person name="Fulton L."/>
            <person name="Fulton R."/>
            <person name="Garcia A.C."/>
            <person name="Gardiner A."/>
            <person name="Garfield D.A."/>
            <person name="Garvin B.E."/>
            <person name="Gibson G."/>
            <person name="Gilbert D."/>
            <person name="Gnerre S."/>
            <person name="Godfrey J."/>
            <person name="Good R."/>
            <person name="Gotea V."/>
            <person name="Gravely B."/>
            <person name="Greenberg A.J."/>
            <person name="Griffiths-Jones S."/>
            <person name="Gross S."/>
            <person name="Guigo R."/>
            <person name="Gustafson E.A."/>
            <person name="Haerty W."/>
            <person name="Hahn M.W."/>
            <person name="Halligan D.L."/>
            <person name="Halpern A.L."/>
            <person name="Halter G.M."/>
            <person name="Han M.V."/>
            <person name="Heger A."/>
            <person name="Hillier L."/>
            <person name="Hinrichs A.S."/>
            <person name="Holmes I."/>
            <person name="Hoskins R.A."/>
            <person name="Hubisz M.J."/>
            <person name="Hultmark D."/>
            <person name="Huntley M.A."/>
            <person name="Jaffe D.B."/>
            <person name="Jagadeeshan S."/>
            <person name="Jeck W.R."/>
            <person name="Johnson J."/>
            <person name="Jones C.D."/>
            <person name="Jordan W.C."/>
            <person name="Karpen G.H."/>
            <person name="Kataoka E."/>
            <person name="Keightley P.D."/>
            <person name="Kheradpour P."/>
            <person name="Kirkness E.F."/>
            <person name="Koerich L.B."/>
            <person name="Kristiansen K."/>
            <person name="Kudrna D."/>
            <person name="Kulathinal R.J."/>
            <person name="Kumar S."/>
            <person name="Kwok R."/>
            <person name="Lander E."/>
            <person name="Langley C.H."/>
            <person name="Lapoint R."/>
            <person name="Lazzaro B.P."/>
            <person name="Lee S.J."/>
            <person name="Levesque L."/>
            <person name="Li R."/>
            <person name="Lin C.F."/>
            <person name="Lin M.F."/>
            <person name="Lindblad-Toh K."/>
            <person name="Llopart A."/>
            <person name="Long M."/>
            <person name="Low L."/>
            <person name="Lozovsky E."/>
            <person name="Lu J."/>
            <person name="Luo M."/>
            <person name="Machado C.A."/>
            <person name="Makalowski W."/>
            <person name="Marzo M."/>
            <person name="Matsuda M."/>
            <person name="Matzkin L."/>
            <person name="McAllister B."/>
            <person name="McBride C.S."/>
            <person name="McKernan B."/>
            <person name="McKernan K."/>
            <person name="Mendez-Lago M."/>
            <person name="Minx P."/>
            <person name="Mollenhauer M.U."/>
            <person name="Montooth K."/>
            <person name="Mount S.M."/>
            <person name="Mu X."/>
            <person name="Myers E."/>
            <person name="Negre B."/>
            <person name="Newfeld S."/>
            <person name="Nielsen R."/>
            <person name="Noor M.A."/>
            <person name="O'Grady P."/>
            <person name="Pachter L."/>
            <person name="Papaceit M."/>
            <person name="Parisi M.J."/>
            <person name="Parisi M."/>
            <person name="Parts L."/>
            <person name="Pedersen J.S."/>
            <person name="Pesole G."/>
            <person name="Phillippy A.M."/>
            <person name="Ponting C.P."/>
            <person name="Pop M."/>
            <person name="Porcelli D."/>
            <person name="Powell J.R."/>
            <person name="Prohaska S."/>
            <person name="Pruitt K."/>
            <person name="Puig M."/>
            <person name="Quesneville H."/>
            <person name="Ram K.R."/>
            <person name="Rand D."/>
            <person name="Rasmussen M.D."/>
            <person name="Reed L.K."/>
            <person name="Reenan R."/>
            <person name="Reily A."/>
            <person name="Remington K.A."/>
            <person name="Rieger T.T."/>
            <person name="Ritchie M.G."/>
            <person name="Robin C."/>
            <person name="Rogers Y.H."/>
            <person name="Rohde C."/>
            <person name="Rozas J."/>
            <person name="Rubenfield M.J."/>
            <person name="Ruiz A."/>
            <person name="Russo S."/>
            <person name="Salzberg S.L."/>
            <person name="Sanchez-Gracia A."/>
            <person name="Saranga D.J."/>
            <person name="Sato H."/>
            <person name="Schaeffer S.W."/>
            <person name="Schatz M.C."/>
            <person name="Schlenke T."/>
            <person name="Schwartz R."/>
            <person name="Segarra C."/>
            <person name="Singh R.S."/>
            <person name="Sirot L."/>
            <person name="Sirota M."/>
            <person name="Sisneros N.B."/>
            <person name="Smith C.D."/>
            <person name="Smith T.F."/>
            <person name="Spieth J."/>
            <person name="Stage D.E."/>
            <person name="Stark A."/>
            <person name="Stephan W."/>
            <person name="Strausberg R.L."/>
            <person name="Strempel S."/>
            <person name="Sturgill D."/>
            <person name="Sutton G."/>
            <person name="Sutton G.G."/>
            <person name="Tao W."/>
            <person name="Teichmann S."/>
            <person name="Tobari Y.N."/>
            <person name="Tomimura Y."/>
            <person name="Tsolas J.M."/>
            <person name="Valente V.L."/>
            <person name="Venter E."/>
            <person name="Venter J.C."/>
            <person name="Vicario S."/>
            <person name="Vieira F.G."/>
            <person name="Vilella A.J."/>
            <person name="Villasante A."/>
            <person name="Walenz B."/>
            <person name="Wang J."/>
            <person name="Wasserman M."/>
            <person name="Watts T."/>
            <person name="Wilson D."/>
            <person name="Wilson R.K."/>
            <person name="Wing R.A."/>
            <person name="Wolfner M.F."/>
            <person name="Wong A."/>
            <person name="Wong G.K."/>
            <person name="Wu C.I."/>
            <person name="Wu G."/>
            <person name="Yamamoto D."/>
            <person name="Yang H.P."/>
            <person name="Yang S.P."/>
            <person name="Yorke J.A."/>
            <person name="Yoshida K."/>
            <person name="Zdobnov E."/>
            <person name="Zhang P."/>
            <person name="Zhang Y."/>
            <person name="Zimin A.V."/>
            <person name="Baldwin J."/>
            <person name="Abdouelleil A."/>
            <person name="Abdulkadir J."/>
            <person name="Abebe A."/>
            <person name="Abera B."/>
            <person name="Abreu J."/>
            <person name="Acer S.C."/>
            <person name="Aftuck L."/>
            <person name="Alexander A."/>
            <person name="An P."/>
            <person name="Anderson E."/>
            <person name="Anderson S."/>
            <person name="Arachi H."/>
            <person name="Azer M."/>
            <person name="Bachantsang P."/>
            <person name="Barry A."/>
            <person name="Bayul T."/>
            <person name="Berlin A."/>
            <person name="Bessette D."/>
            <person name="Bloom T."/>
            <person name="Blye J."/>
            <person name="Boguslavskiy L."/>
            <person name="Bonnet C."/>
            <person name="Boukhgalter B."/>
            <person name="Bourzgui I."/>
            <person name="Brown A."/>
            <person name="Cahill P."/>
            <person name="Channer S."/>
            <person name="Cheshatsang Y."/>
            <person name="Chuda L."/>
            <person name="Citroen M."/>
            <person name="Collymore A."/>
            <person name="Cooke P."/>
            <person name="Costello M."/>
            <person name="D'Aco K."/>
            <person name="Daza R."/>
            <person name="De Haan G."/>
            <person name="DeGray S."/>
            <person name="DeMaso C."/>
            <person name="Dhargay N."/>
            <person name="Dooley K."/>
            <person name="Dooley E."/>
            <person name="Doricent M."/>
            <person name="Dorje P."/>
            <person name="Dorjee K."/>
            <person name="Dupes A."/>
            <person name="Elong R."/>
            <person name="Falk J."/>
            <person name="Farina A."/>
            <person name="Faro S."/>
            <person name="Ferguson D."/>
            <person name="Fisher S."/>
            <person name="Foley C.D."/>
            <person name="Franke A."/>
            <person name="Friedrich D."/>
            <person name="Gadbois L."/>
            <person name="Gearin G."/>
            <person name="Gearin C.R."/>
            <person name="Giannoukos G."/>
            <person name="Goode T."/>
            <person name="Graham J."/>
            <person name="Grandbois E."/>
            <person name="Grewal S."/>
            <person name="Gyaltsen K."/>
            <person name="Hafez N."/>
            <person name="Hagos B."/>
            <person name="Hall J."/>
            <person name="Henson C."/>
            <person name="Hollinger A."/>
            <person name="Honan T."/>
            <person name="Huard M.D."/>
            <person name="Hughes L."/>
            <person name="Hurhula B."/>
            <person name="Husby M.E."/>
            <person name="Kamat A."/>
            <person name="Kanga B."/>
            <person name="Kashin S."/>
            <person name="Khazanovich D."/>
            <person name="Kisner P."/>
            <person name="Lance K."/>
            <person name="Lara M."/>
            <person name="Lee W."/>
            <person name="Lennon N."/>
            <person name="Letendre F."/>
            <person name="LeVine R."/>
            <person name="Lipovsky A."/>
            <person name="Liu X."/>
            <person name="Liu J."/>
            <person name="Liu S."/>
            <person name="Lokyitsang T."/>
            <person name="Lokyitsang Y."/>
            <person name="Lubonja R."/>
            <person name="Lui A."/>
            <person name="MacDonald P."/>
            <person name="Magnisalis V."/>
            <person name="Maru K."/>
            <person name="Matthews C."/>
            <person name="McCusker W."/>
            <person name="McDonough S."/>
            <person name="Mehta T."/>
            <person name="Meldrim J."/>
            <person name="Meneus L."/>
            <person name="Mihai O."/>
            <person name="Mihalev A."/>
            <person name="Mihova T."/>
            <person name="Mittelman R."/>
            <person name="Mlenga V."/>
            <person name="Montmayeur A."/>
            <person name="Mulrain L."/>
            <person name="Navidi A."/>
            <person name="Naylor J."/>
            <person name="Negash T."/>
            <person name="Nguyen T."/>
            <person name="Nguyen N."/>
            <person name="Nicol R."/>
            <person name="Norbu C."/>
            <person name="Norbu N."/>
            <person name="Novod N."/>
            <person name="O'Neill B."/>
            <person name="Osman S."/>
            <person name="Markiewicz E."/>
            <person name="Oyono O.L."/>
            <person name="Patti C."/>
            <person name="Phunkhang P."/>
            <person name="Pierre F."/>
            <person name="Priest M."/>
            <person name="Raghuraman S."/>
            <person name="Rege F."/>
            <person name="Reyes R."/>
            <person name="Rise C."/>
            <person name="Rogov P."/>
            <person name="Ross K."/>
            <person name="Ryan E."/>
            <person name="Settipalli S."/>
            <person name="Shea T."/>
            <person name="Sherpa N."/>
            <person name="Shi L."/>
            <person name="Shih D."/>
            <person name="Sparrow T."/>
            <person name="Spaulding J."/>
            <person name="Stalker J."/>
            <person name="Stange-Thomann N."/>
            <person name="Stavropoulos S."/>
            <person name="Stone C."/>
            <person name="Strader C."/>
            <person name="Tesfaye S."/>
            <person name="Thomson T."/>
            <person name="Thoulutsang Y."/>
            <person name="Thoulutsang D."/>
            <person name="Topham K."/>
            <person name="Topping I."/>
            <person name="Tsamla T."/>
            <person name="Vassiliev H."/>
            <person name="Vo A."/>
            <person name="Wangchuk T."/>
            <person name="Wangdi T."/>
            <person name="Weiand M."/>
            <person name="Wilkinson J."/>
            <person name="Wilson A."/>
            <person name="Yadav S."/>
            <person name="Young G."/>
            <person name="Yu Q."/>
            <person name="Zembek L."/>
            <person name="Zhong D."/>
            <person name="Zimmer A."/>
            <person name="Zwirko Z."/>
            <person name="Jaffe D.B."/>
            <person name="Alvarez P."/>
            <person name="Brockman W."/>
            <person name="Butler J."/>
            <person name="Chin C."/>
            <person name="Gnerre S."/>
            <person name="Grabherr M."/>
            <person name="Kleber M."/>
            <person name="Mauceli E."/>
            <person name="MacCallum I."/>
        </authorList>
    </citation>
    <scope>NUCLEOTIDE SEQUENCE [LARGE SCALE GENOMIC DNA]</scope>
    <source>
        <strain evidence="9 10">TSC#14021-0224.01</strain>
    </source>
</reference>
<evidence type="ECO:0000256" key="6">
    <source>
        <dbReference type="ARBA" id="ARBA00024195"/>
    </source>
</evidence>
<keyword evidence="4" id="KW-1015">Disulfide bond</keyword>
<dbReference type="Pfam" id="PF00089">
    <property type="entry name" value="Trypsin"/>
    <property type="match status" value="1"/>
</dbReference>
<dbReference type="Proteomes" id="UP000008711">
    <property type="component" value="Unassembled WGS sequence"/>
</dbReference>
<evidence type="ECO:0000259" key="8">
    <source>
        <dbReference type="PROSITE" id="PS50240"/>
    </source>
</evidence>
<evidence type="ECO:0000313" key="10">
    <source>
        <dbReference type="Proteomes" id="UP000008711"/>
    </source>
</evidence>
<dbReference type="GO" id="GO:0006508">
    <property type="term" value="P:proteolysis"/>
    <property type="evidence" value="ECO:0007669"/>
    <property type="project" value="InterPro"/>
</dbReference>
<dbReference type="GO" id="GO:0005576">
    <property type="term" value="C:extracellular region"/>
    <property type="evidence" value="ECO:0007669"/>
    <property type="project" value="UniProtKB-SubCell"/>
</dbReference>
<keyword evidence="10" id="KW-1185">Reference proteome</keyword>
<dbReference type="GO" id="GO:0004252">
    <property type="term" value="F:serine-type endopeptidase activity"/>
    <property type="evidence" value="ECO:0007669"/>
    <property type="project" value="InterPro"/>
</dbReference>
<dbReference type="InterPro" id="IPR051487">
    <property type="entry name" value="Ser/Thr_Proteases_Immune/Dev"/>
</dbReference>
<accession>B3N630</accession>
<dbReference type="InterPro" id="IPR009003">
    <property type="entry name" value="Peptidase_S1_PA"/>
</dbReference>
<comment type="similarity">
    <text evidence="6">Belongs to the peptidase S1 family. CLIP subfamily.</text>
</comment>
<evidence type="ECO:0000256" key="7">
    <source>
        <dbReference type="SAM" id="SignalP"/>
    </source>
</evidence>
<dbReference type="OrthoDB" id="6261922at2759"/>
<evidence type="ECO:0000256" key="3">
    <source>
        <dbReference type="ARBA" id="ARBA00022729"/>
    </source>
</evidence>
<evidence type="ECO:0000256" key="2">
    <source>
        <dbReference type="ARBA" id="ARBA00022525"/>
    </source>
</evidence>
<dbReference type="PROSITE" id="PS50240">
    <property type="entry name" value="TRYPSIN_DOM"/>
    <property type="match status" value="1"/>
</dbReference>
<feature type="domain" description="Peptidase S1" evidence="8">
    <location>
        <begin position="94"/>
        <end position="336"/>
    </location>
</feature>
<feature type="signal peptide" evidence="7">
    <location>
        <begin position="1"/>
        <end position="18"/>
    </location>
</feature>
<dbReference type="GO" id="GO:0035208">
    <property type="term" value="P:positive regulation of hemocyte proliferation"/>
    <property type="evidence" value="ECO:0007669"/>
    <property type="project" value="EnsemblMetazoa"/>
</dbReference>
<evidence type="ECO:0000256" key="1">
    <source>
        <dbReference type="ARBA" id="ARBA00004613"/>
    </source>
</evidence>
<keyword evidence="5" id="KW-0325">Glycoprotein</keyword>
<keyword evidence="3 7" id="KW-0732">Signal</keyword>
<dbReference type="FunFam" id="2.40.10.10:FF:000054">
    <property type="entry name" value="Complement C1r subcomponent"/>
    <property type="match status" value="1"/>
</dbReference>
<evidence type="ECO:0000256" key="4">
    <source>
        <dbReference type="ARBA" id="ARBA00023157"/>
    </source>
</evidence>
<dbReference type="InterPro" id="IPR043504">
    <property type="entry name" value="Peptidase_S1_PA_chymotrypsin"/>
</dbReference>
<dbReference type="EMBL" id="CH954177">
    <property type="protein sequence ID" value="EDV58068.2"/>
    <property type="molecule type" value="Genomic_DNA"/>
</dbReference>
<comment type="subcellular location">
    <subcellularLocation>
        <location evidence="1">Secreted</location>
    </subcellularLocation>
</comment>
<evidence type="ECO:0000313" key="9">
    <source>
        <dbReference type="EMBL" id="EDV58068.2"/>
    </source>
</evidence>
<dbReference type="AlphaFoldDB" id="B3N630"/>
<reference evidence="9 10" key="2">
    <citation type="journal article" date="2008" name="Bioinformatics">
        <title>Assembly reconciliation.</title>
        <authorList>
            <person name="Zimin A.V."/>
            <person name="Smith D.R."/>
            <person name="Sutton G."/>
            <person name="Yorke J.A."/>
        </authorList>
    </citation>
    <scope>NUCLEOTIDE SEQUENCE [LARGE SCALE GENOMIC DNA]</scope>
    <source>
        <strain evidence="9 10">TSC#14021-0224.01</strain>
    </source>
</reference>
<keyword evidence="2" id="KW-0964">Secreted</keyword>
<protein>
    <recommendedName>
        <fullName evidence="8">Peptidase S1 domain-containing protein</fullName>
    </recommendedName>
</protein>